<organism evidence="1 2">
    <name type="scientific">Palleniella muris</name>
    <dbReference type="NCBI Taxonomy" id="3038145"/>
    <lineage>
        <taxon>Bacteria</taxon>
        <taxon>Pseudomonadati</taxon>
        <taxon>Bacteroidota</taxon>
        <taxon>Bacteroidia</taxon>
        <taxon>Bacteroidales</taxon>
        <taxon>Prevotellaceae</taxon>
        <taxon>Palleniella</taxon>
    </lineage>
</organism>
<dbReference type="Proteomes" id="UP000308886">
    <property type="component" value="Unassembled WGS sequence"/>
</dbReference>
<protein>
    <submittedName>
        <fullName evidence="1">Uncharacterized protein</fullName>
    </submittedName>
</protein>
<reference evidence="1" key="1">
    <citation type="submission" date="2019-04" db="EMBL/GenBank/DDBJ databases">
        <title>Microbes associate with the intestines of laboratory mice.</title>
        <authorList>
            <person name="Navarre W."/>
            <person name="Wong E."/>
            <person name="Huang K."/>
            <person name="Tropini C."/>
            <person name="Ng K."/>
            <person name="Yu B."/>
        </authorList>
    </citation>
    <scope>NUCLEOTIDE SEQUENCE</scope>
    <source>
        <strain evidence="1">NM73_A23</strain>
    </source>
</reference>
<comment type="caution">
    <text evidence="1">The sequence shown here is derived from an EMBL/GenBank/DDBJ whole genome shotgun (WGS) entry which is preliminary data.</text>
</comment>
<dbReference type="EMBL" id="SRZC01000025">
    <property type="protein sequence ID" value="TGX80494.1"/>
    <property type="molecule type" value="Genomic_DNA"/>
</dbReference>
<evidence type="ECO:0000313" key="1">
    <source>
        <dbReference type="EMBL" id="TGX80494.1"/>
    </source>
</evidence>
<sequence length="114" mass="13469">MAKKKEITKEAQAWLDYAELSNFLLRDNAPLKINETPEDSKFYKPAKELAEELELNWNELTQDESNRIMINMLSDYFMSIQESKDKRYVLDITVREADKKLKEKENDESADMQS</sequence>
<name>A0AC61QMC8_9BACT</name>
<evidence type="ECO:0000313" key="2">
    <source>
        <dbReference type="Proteomes" id="UP000308886"/>
    </source>
</evidence>
<keyword evidence="2" id="KW-1185">Reference proteome</keyword>
<gene>
    <name evidence="1" type="ORF">E5358_12620</name>
</gene>
<accession>A0AC61QMC8</accession>
<proteinExistence type="predicted"/>